<evidence type="ECO:0000313" key="1">
    <source>
        <dbReference type="EMBL" id="EFS98124.1"/>
    </source>
</evidence>
<gene>
    <name evidence="1" type="ORF">HMPREF1977_0607</name>
</gene>
<sequence length="110" mass="13059">MKNKFIFSVPGMIQAYPMKSDKDYMKVVCFNLLRFSYDKGLLNVCPFDENDELRMDTVIYEEDLTVLGKLIFNDLIYDWLGYTDKTDGKIDRKNNVKMLEKYFNKLKNSI</sequence>
<comment type="caution">
    <text evidence="1">The sequence shown here is derived from an EMBL/GenBank/DDBJ whole genome shotgun (WGS) entry which is preliminary data.</text>
</comment>
<dbReference type="RefSeq" id="WP_002672081.1">
    <property type="nucleotide sequence ID" value="NZ_GL573160.1"/>
</dbReference>
<dbReference type="AlphaFoldDB" id="E4MQC3"/>
<dbReference type="HOGENOM" id="CLU_2166432_0_0_10"/>
<organism evidence="1 2">
    <name type="scientific">Capnocytophaga ochracea F0287</name>
    <dbReference type="NCBI Taxonomy" id="873517"/>
    <lineage>
        <taxon>Bacteria</taxon>
        <taxon>Pseudomonadati</taxon>
        <taxon>Bacteroidota</taxon>
        <taxon>Flavobacteriia</taxon>
        <taxon>Flavobacteriales</taxon>
        <taxon>Flavobacteriaceae</taxon>
        <taxon>Capnocytophaga</taxon>
    </lineage>
</organism>
<name>E4MQC3_CAPOC</name>
<reference evidence="1 2" key="1">
    <citation type="submission" date="2010-10" db="EMBL/GenBank/DDBJ databases">
        <authorList>
            <person name="Muzny D."/>
            <person name="Qin X."/>
            <person name="Deng J."/>
            <person name="Jiang H."/>
            <person name="Liu Y."/>
            <person name="Qu J."/>
            <person name="Song X.-Z."/>
            <person name="Zhang L."/>
            <person name="Thornton R."/>
            <person name="Coyle M."/>
            <person name="Francisco L."/>
            <person name="Jackson L."/>
            <person name="Javaid M."/>
            <person name="Korchina V."/>
            <person name="Kovar C."/>
            <person name="Mata R."/>
            <person name="Mathew T."/>
            <person name="Ngo R."/>
            <person name="Nguyen L."/>
            <person name="Nguyen N."/>
            <person name="Okwuonu G."/>
            <person name="Ongeri F."/>
            <person name="Pham C."/>
            <person name="Simmons D."/>
            <person name="Wilczek-Boney K."/>
            <person name="Hale W."/>
            <person name="Jakkamsetti A."/>
            <person name="Pham P."/>
            <person name="Ruth R."/>
            <person name="San Lucas F."/>
            <person name="Warren J."/>
            <person name="Zhang J."/>
            <person name="Zhao Z."/>
            <person name="Zhou C."/>
            <person name="Zhu D."/>
            <person name="Lee S."/>
            <person name="Bess C."/>
            <person name="Blankenburg K."/>
            <person name="Forbes L."/>
            <person name="Fu Q."/>
            <person name="Gubbala S."/>
            <person name="Hirani K."/>
            <person name="Jayaseelan J.C."/>
            <person name="Lara F."/>
            <person name="Munidasa M."/>
            <person name="Palculict T."/>
            <person name="Patil S."/>
            <person name="Pu L.-L."/>
            <person name="Saada N."/>
            <person name="Tang L."/>
            <person name="Weissenberger G."/>
            <person name="Zhu Y."/>
            <person name="Hemphill L."/>
            <person name="Shang Y."/>
            <person name="Youmans B."/>
            <person name="Ayvaz T."/>
            <person name="Ross M."/>
            <person name="Santibanez J."/>
            <person name="Aqrawi P."/>
            <person name="Gross S."/>
            <person name="Joshi V."/>
            <person name="Fowler G."/>
            <person name="Nazareth L."/>
            <person name="Reid J."/>
            <person name="Worley K."/>
            <person name="Petrosino J."/>
            <person name="Highlander S."/>
            <person name="Gibbs R."/>
        </authorList>
    </citation>
    <scope>NUCLEOTIDE SEQUENCE [LARGE SCALE GENOMIC DNA]</scope>
    <source>
        <strain evidence="1 2">F0287</strain>
    </source>
</reference>
<proteinExistence type="predicted"/>
<protein>
    <submittedName>
        <fullName evidence="1">Uncharacterized protein</fullName>
    </submittedName>
</protein>
<dbReference type="EMBL" id="AEOH01000015">
    <property type="protein sequence ID" value="EFS98124.1"/>
    <property type="molecule type" value="Genomic_DNA"/>
</dbReference>
<dbReference type="Proteomes" id="UP000005391">
    <property type="component" value="Unassembled WGS sequence"/>
</dbReference>
<evidence type="ECO:0000313" key="2">
    <source>
        <dbReference type="Proteomes" id="UP000005391"/>
    </source>
</evidence>
<dbReference type="eggNOG" id="ENOG50315MD">
    <property type="taxonomic scope" value="Bacteria"/>
</dbReference>
<accession>E4MQC3</accession>